<dbReference type="SUPFAM" id="SSF101386">
    <property type="entry name" value="all-alpha NTP pyrophosphatases"/>
    <property type="match status" value="2"/>
</dbReference>
<dbReference type="PIRSF" id="PIRSF002845">
    <property type="entry name" value="Ttrprl_mtas_MazG"/>
    <property type="match status" value="1"/>
</dbReference>
<dbReference type="Pfam" id="PF03819">
    <property type="entry name" value="MazG"/>
    <property type="match status" value="1"/>
</dbReference>
<dbReference type="InterPro" id="IPR014777">
    <property type="entry name" value="4pyrrole_Mease_sub1"/>
</dbReference>
<dbReference type="Pfam" id="PF00590">
    <property type="entry name" value="TP_methylase"/>
    <property type="match status" value="1"/>
</dbReference>
<dbReference type="SUPFAM" id="SSF53790">
    <property type="entry name" value="Tetrapyrrole methylase"/>
    <property type="match status" value="1"/>
</dbReference>
<dbReference type="RefSeq" id="WP_006640400.1">
    <property type="nucleotide sequence ID" value="NZ_CABJEH010000015.1"/>
</dbReference>
<dbReference type="InterPro" id="IPR035996">
    <property type="entry name" value="4pyrrol_Methylase_sf"/>
</dbReference>
<proteinExistence type="predicted"/>
<reference evidence="3 4" key="1">
    <citation type="submission" date="2017-06" db="EMBL/GenBank/DDBJ databases">
        <title>Genome sequence of Bacillus sonorensis strain SRCM101395.</title>
        <authorList>
            <person name="Cho S.H."/>
        </authorList>
    </citation>
    <scope>NUCLEOTIDE SEQUENCE [LARGE SCALE GENOMIC DNA]</scope>
    <source>
        <strain evidence="3 4">SRCM101395</strain>
    </source>
</reference>
<dbReference type="InterPro" id="IPR048011">
    <property type="entry name" value="NTP-PPase_MazG-like_C"/>
</dbReference>
<dbReference type="InterPro" id="IPR024180">
    <property type="entry name" value="Tetrapyrrole_Mease/MazG_pred"/>
</dbReference>
<dbReference type="PANTHER" id="PTHR30522:SF0">
    <property type="entry name" value="NUCLEOSIDE TRIPHOSPHATE PYROPHOSPHOHYDROLASE"/>
    <property type="match status" value="1"/>
</dbReference>
<dbReference type="InterPro" id="IPR004518">
    <property type="entry name" value="MazG-like_dom"/>
</dbReference>
<accession>A0ABM6LBL7</accession>
<dbReference type="Gene3D" id="3.40.1010.10">
    <property type="entry name" value="Cobalt-precorrin-4 Transmethylase, Domain 1"/>
    <property type="match status" value="1"/>
</dbReference>
<gene>
    <name evidence="3" type="ORF">S101395_00072</name>
</gene>
<dbReference type="CDD" id="cd11529">
    <property type="entry name" value="NTP-PPase_MazG_Cterm"/>
    <property type="match status" value="1"/>
</dbReference>
<dbReference type="InterPro" id="IPR048015">
    <property type="entry name" value="NTP-PPase_MazG-like_N"/>
</dbReference>
<evidence type="ECO:0000259" key="2">
    <source>
        <dbReference type="Pfam" id="PF03819"/>
    </source>
</evidence>
<keyword evidence="4" id="KW-1185">Reference proteome</keyword>
<evidence type="ECO:0000313" key="4">
    <source>
        <dbReference type="Proteomes" id="UP000196877"/>
    </source>
</evidence>
<dbReference type="NCBIfam" id="TIGR00444">
    <property type="entry name" value="mazG"/>
    <property type="match status" value="1"/>
</dbReference>
<feature type="domain" description="NTP pyrophosphohydrolase MazG-like" evidence="2">
    <location>
        <begin position="255"/>
        <end position="328"/>
    </location>
</feature>
<evidence type="ECO:0000259" key="1">
    <source>
        <dbReference type="Pfam" id="PF00590"/>
    </source>
</evidence>
<dbReference type="GeneID" id="92851061"/>
<dbReference type="CDD" id="cd11723">
    <property type="entry name" value="YabN_N_like"/>
    <property type="match status" value="1"/>
</dbReference>
<dbReference type="EMBL" id="CP021920">
    <property type="protein sequence ID" value="ASB86649.1"/>
    <property type="molecule type" value="Genomic_DNA"/>
</dbReference>
<dbReference type="Proteomes" id="UP000196877">
    <property type="component" value="Chromosome"/>
</dbReference>
<sequence length="494" mass="56642">MAGKITVVGLGAGDMNQLTLGVYKRLTQAEALYVRTKDHPLIEELKNEIPSMYFFDEVYEKHDGFEEVYEEIVETLFQKAQDQDVLYAVPGHPFVAEKTVQLLLEGQSRHQVEVAVEGGHSFLDATFNALQIDPIEGFQFVDAVQFSADEIELSHHLIISQVYDQMTASEVKLTLMEKLPDDYEIVIVTAAGSSLEETRRVPLYELDRSIGINNLTSIYVPPVKDEALLHQEFSMFRRVIRELRGPDGCPWDRKQTHQSLKKYLIEECYEVLEAIDEEDPDHLVEELGDVMLQVLLHAQIGEDDGFFTIDDVIAGITGKMIRRHPHVFGNITVRDEADVVKNWEDIKKQEKQTAQKSLLDDIPKPLPALSKANQLQKKAAKTGFDWSDVKDMWNKVNEEMKEFSFEVSDAEPHAKKIKEEFGDLLFALVNVGRYYKIEPEEALAMTNSKFYRRFTYIEQAAKRSGKDLESMTLEEMDELWNEAKEIERSDSHET</sequence>
<dbReference type="NCBIfam" id="NF007113">
    <property type="entry name" value="PRK09562.1"/>
    <property type="match status" value="1"/>
</dbReference>
<evidence type="ECO:0000313" key="3">
    <source>
        <dbReference type="EMBL" id="ASB86649.1"/>
    </source>
</evidence>
<protein>
    <recommendedName>
        <fullName evidence="5">Nucleoside triphosphate pyrophosphohydrolase</fullName>
    </recommendedName>
</protein>
<dbReference type="InterPro" id="IPR035013">
    <property type="entry name" value="YabN_N"/>
</dbReference>
<name>A0ABM6LBL7_9BACI</name>
<feature type="domain" description="Tetrapyrrole methylase" evidence="1">
    <location>
        <begin position="4"/>
        <end position="207"/>
    </location>
</feature>
<dbReference type="PANTHER" id="PTHR30522">
    <property type="entry name" value="NUCLEOSIDE TRIPHOSPHATE PYROPHOSPHOHYDROLASE"/>
    <property type="match status" value="1"/>
</dbReference>
<dbReference type="InterPro" id="IPR000878">
    <property type="entry name" value="4pyrrol_Mease"/>
</dbReference>
<evidence type="ECO:0008006" key="5">
    <source>
        <dbReference type="Google" id="ProtNLM"/>
    </source>
</evidence>
<organism evidence="3 4">
    <name type="scientific">Bacillus sonorensis</name>
    <dbReference type="NCBI Taxonomy" id="119858"/>
    <lineage>
        <taxon>Bacteria</taxon>
        <taxon>Bacillati</taxon>
        <taxon>Bacillota</taxon>
        <taxon>Bacilli</taxon>
        <taxon>Bacillales</taxon>
        <taxon>Bacillaceae</taxon>
        <taxon>Bacillus</taxon>
    </lineage>
</organism>
<dbReference type="InterPro" id="IPR011551">
    <property type="entry name" value="NTP_PyrPHydrolase_MazG"/>
</dbReference>
<dbReference type="Gene3D" id="1.10.287.1080">
    <property type="entry name" value="MazG-like"/>
    <property type="match status" value="2"/>
</dbReference>
<dbReference type="CDD" id="cd11528">
    <property type="entry name" value="NTP-PPase_MazG_Nterm"/>
    <property type="match status" value="1"/>
</dbReference>